<evidence type="ECO:0000259" key="13">
    <source>
        <dbReference type="PROSITE" id="PS50109"/>
    </source>
</evidence>
<dbReference type="CDD" id="cd16922">
    <property type="entry name" value="HATPase_EvgS-ArcB-TorS-like"/>
    <property type="match status" value="1"/>
</dbReference>
<dbReference type="SUPFAM" id="SSF52172">
    <property type="entry name" value="CheY-like"/>
    <property type="match status" value="1"/>
</dbReference>
<dbReference type="NCBIfam" id="TIGR00229">
    <property type="entry name" value="sensory_box"/>
    <property type="match status" value="5"/>
</dbReference>
<feature type="domain" description="PAC" evidence="16">
    <location>
        <begin position="759"/>
        <end position="809"/>
    </location>
</feature>
<dbReference type="InterPro" id="IPR003661">
    <property type="entry name" value="HisK_dim/P_dom"/>
</dbReference>
<dbReference type="InterPro" id="IPR005467">
    <property type="entry name" value="His_kinase_dom"/>
</dbReference>
<evidence type="ECO:0000313" key="18">
    <source>
        <dbReference type="Proteomes" id="UP000503251"/>
    </source>
</evidence>
<dbReference type="PANTHER" id="PTHR45339:SF1">
    <property type="entry name" value="HYBRID SIGNAL TRANSDUCTION HISTIDINE KINASE J"/>
    <property type="match status" value="1"/>
</dbReference>
<dbReference type="Gene3D" id="1.10.287.130">
    <property type="match status" value="1"/>
</dbReference>
<feature type="domain" description="PAC" evidence="16">
    <location>
        <begin position="635"/>
        <end position="687"/>
    </location>
</feature>
<feature type="domain" description="PAS" evidence="15">
    <location>
        <begin position="318"/>
        <end position="360"/>
    </location>
</feature>
<dbReference type="InterPro" id="IPR000700">
    <property type="entry name" value="PAS-assoc_C"/>
</dbReference>
<evidence type="ECO:0000313" key="17">
    <source>
        <dbReference type="EMBL" id="QJT10308.1"/>
    </source>
</evidence>
<evidence type="ECO:0000256" key="7">
    <source>
        <dbReference type="ARBA" id="ARBA00022989"/>
    </source>
</evidence>
<dbReference type="EC" id="2.7.13.3" evidence="3"/>
<dbReference type="PROSITE" id="PS50113">
    <property type="entry name" value="PAC"/>
    <property type="match status" value="3"/>
</dbReference>
<keyword evidence="5 10" id="KW-0597">Phosphoprotein</keyword>
<keyword evidence="9 12" id="KW-0472">Membrane</keyword>
<evidence type="ECO:0000256" key="3">
    <source>
        <dbReference type="ARBA" id="ARBA00012438"/>
    </source>
</evidence>
<feature type="domain" description="PAC" evidence="16">
    <location>
        <begin position="390"/>
        <end position="439"/>
    </location>
</feature>
<feature type="transmembrane region" description="Helical" evidence="12">
    <location>
        <begin position="72"/>
        <end position="95"/>
    </location>
</feature>
<dbReference type="SUPFAM" id="SSF55874">
    <property type="entry name" value="ATPase domain of HSP90 chaperone/DNA topoisomerase II/histidine kinase"/>
    <property type="match status" value="1"/>
</dbReference>
<feature type="domain" description="PAS" evidence="15">
    <location>
        <begin position="695"/>
        <end position="731"/>
    </location>
</feature>
<dbReference type="InterPro" id="IPR011620">
    <property type="entry name" value="Sig_transdc_His_kinase_LytS_TM"/>
</dbReference>
<dbReference type="SUPFAM" id="SSF47384">
    <property type="entry name" value="Homodimeric domain of signal transducing histidine kinase"/>
    <property type="match status" value="1"/>
</dbReference>
<evidence type="ECO:0000259" key="16">
    <source>
        <dbReference type="PROSITE" id="PS50113"/>
    </source>
</evidence>
<dbReference type="EMBL" id="CP039543">
    <property type="protein sequence ID" value="QJT10308.1"/>
    <property type="molecule type" value="Genomic_DNA"/>
</dbReference>
<dbReference type="PANTHER" id="PTHR45339">
    <property type="entry name" value="HYBRID SIGNAL TRANSDUCTION HISTIDINE KINASE J"/>
    <property type="match status" value="1"/>
</dbReference>
<dbReference type="SMART" id="SM00387">
    <property type="entry name" value="HATPase_c"/>
    <property type="match status" value="1"/>
</dbReference>
<dbReference type="CDD" id="cd17546">
    <property type="entry name" value="REC_hyHK_CKI1_RcsC-like"/>
    <property type="match status" value="1"/>
</dbReference>
<evidence type="ECO:0000256" key="5">
    <source>
        <dbReference type="ARBA" id="ARBA00022553"/>
    </source>
</evidence>
<dbReference type="InterPro" id="IPR000014">
    <property type="entry name" value="PAS"/>
</dbReference>
<dbReference type="PROSITE" id="PS50110">
    <property type="entry name" value="RESPONSE_REGULATORY"/>
    <property type="match status" value="1"/>
</dbReference>
<evidence type="ECO:0000256" key="1">
    <source>
        <dbReference type="ARBA" id="ARBA00000085"/>
    </source>
</evidence>
<dbReference type="PROSITE" id="PS50109">
    <property type="entry name" value="HIS_KIN"/>
    <property type="match status" value="1"/>
</dbReference>
<dbReference type="InterPro" id="IPR003594">
    <property type="entry name" value="HATPase_dom"/>
</dbReference>
<dbReference type="InterPro" id="IPR011006">
    <property type="entry name" value="CheY-like_superfamily"/>
</dbReference>
<feature type="transmembrane region" description="Helical" evidence="12">
    <location>
        <begin position="102"/>
        <end position="121"/>
    </location>
</feature>
<feature type="coiled-coil region" evidence="11">
    <location>
        <begin position="793"/>
        <end position="820"/>
    </location>
</feature>
<gene>
    <name evidence="17" type="ORF">E8L03_15825</name>
</gene>
<feature type="modified residue" description="4-aspartylphosphate" evidence="10">
    <location>
        <position position="1122"/>
    </location>
</feature>
<dbReference type="RefSeq" id="WP_171267883.1">
    <property type="nucleotide sequence ID" value="NZ_CP039543.1"/>
</dbReference>
<organism evidence="17 18">
    <name type="scientific">Oceanidesulfovibrio marinus</name>
    <dbReference type="NCBI Taxonomy" id="370038"/>
    <lineage>
        <taxon>Bacteria</taxon>
        <taxon>Pseudomonadati</taxon>
        <taxon>Thermodesulfobacteriota</taxon>
        <taxon>Desulfovibrionia</taxon>
        <taxon>Desulfovibrionales</taxon>
        <taxon>Desulfovibrionaceae</taxon>
        <taxon>Oceanidesulfovibrio</taxon>
    </lineage>
</organism>
<feature type="transmembrane region" description="Helical" evidence="12">
    <location>
        <begin position="137"/>
        <end position="155"/>
    </location>
</feature>
<dbReference type="InterPro" id="IPR001789">
    <property type="entry name" value="Sig_transdc_resp-reg_receiver"/>
</dbReference>
<dbReference type="Gene3D" id="3.30.450.20">
    <property type="entry name" value="PAS domain"/>
    <property type="match status" value="5"/>
</dbReference>
<dbReference type="SMART" id="SM00448">
    <property type="entry name" value="REC"/>
    <property type="match status" value="1"/>
</dbReference>
<dbReference type="Pfam" id="PF00072">
    <property type="entry name" value="Response_reg"/>
    <property type="match status" value="1"/>
</dbReference>
<evidence type="ECO:0000256" key="10">
    <source>
        <dbReference type="PROSITE-ProRule" id="PRU00169"/>
    </source>
</evidence>
<keyword evidence="18" id="KW-1185">Reference proteome</keyword>
<dbReference type="CDD" id="cd00082">
    <property type="entry name" value="HisKA"/>
    <property type="match status" value="1"/>
</dbReference>
<keyword evidence="6 12" id="KW-0812">Transmembrane</keyword>
<evidence type="ECO:0000256" key="11">
    <source>
        <dbReference type="SAM" id="Coils"/>
    </source>
</evidence>
<keyword evidence="7 12" id="KW-1133">Transmembrane helix</keyword>
<keyword evidence="4" id="KW-1003">Cell membrane</keyword>
<evidence type="ECO:0000256" key="12">
    <source>
        <dbReference type="SAM" id="Phobius"/>
    </source>
</evidence>
<dbReference type="PROSITE" id="PS50112">
    <property type="entry name" value="PAS"/>
    <property type="match status" value="5"/>
</dbReference>
<dbReference type="InterPro" id="IPR004358">
    <property type="entry name" value="Sig_transdc_His_kin-like_C"/>
</dbReference>
<feature type="transmembrane region" description="Helical" evidence="12">
    <location>
        <begin position="40"/>
        <end position="60"/>
    </location>
</feature>
<accession>A0ABX6NI29</accession>
<dbReference type="Pfam" id="PF08447">
    <property type="entry name" value="PAS_3"/>
    <property type="match status" value="1"/>
</dbReference>
<dbReference type="SMART" id="SM00091">
    <property type="entry name" value="PAS"/>
    <property type="match status" value="5"/>
</dbReference>
<dbReference type="Gene3D" id="3.30.565.10">
    <property type="entry name" value="Histidine kinase-like ATPase, C-terminal domain"/>
    <property type="match status" value="1"/>
</dbReference>
<evidence type="ECO:0000256" key="9">
    <source>
        <dbReference type="ARBA" id="ARBA00023136"/>
    </source>
</evidence>
<dbReference type="Gene3D" id="3.40.50.2300">
    <property type="match status" value="1"/>
</dbReference>
<protein>
    <recommendedName>
        <fullName evidence="3">histidine kinase</fullName>
        <ecNumber evidence="3">2.7.13.3</ecNumber>
    </recommendedName>
</protein>
<dbReference type="SUPFAM" id="SSF55785">
    <property type="entry name" value="PYP-like sensor domain (PAS domain)"/>
    <property type="match status" value="5"/>
</dbReference>
<feature type="transmembrane region" description="Helical" evidence="12">
    <location>
        <begin position="6"/>
        <end position="28"/>
    </location>
</feature>
<dbReference type="InterPro" id="IPR001610">
    <property type="entry name" value="PAC"/>
</dbReference>
<sequence length="1200" mass="134395">MDHTTYLALGHNIALLLGAALIFDVLGANWHQGRSLARQVVAGLALSAIGMMIMSTPWTLQPGLIFDTRSVLISLSGLYFGGLSTIITLVATSAYRLHVGGIGAYTGVLVIIASGGIGIAWRCVRRGSLGRFSWGELYVLGLVVHVAMLAMMLTLPWEAARQTLSTISLPVLIIFPLGTMLTGKLLDNRLRKTQSVIITRESERAYRRLAEYSADAIYLADKNGNIIDTNQAGCASTGYDKSELLQMKIWDLDTSTTPERFYRFWKDYEENEPVLLGAEHERKDGTKFPVEIKTLQYMEDGERYYYGIARDVSDRKRHEYEASIILETSFDGVLVMGSDKKISHSNPTASEMLGYTPSELEMMYVWQIDVYFDKQRIDEIVYSLKREGGSRFETKYQRKDGRIIDVEVSASHIDSDGEKIVSFFRDVTERKEIERQLLLTKESIDKAALSIFWIKPDGSVVYVNDIACSLLDYSRDEFMQLSIWDIAPRFPGKVESNAESKSIPPDILQFDIDIIPRKGYPIPVQITSSHIEYSGQEYILVYAQDISELKQAESKIYRATKRQEEILSAVPAVVYVCDVDSKFSATFVSENIREVTGHTPEDFISIPGFWIGCLHPDDKDRVMSEMDQLLKTGVLQHEYRFRCADGSYIWVYNSVRLKRDANGNPLECLGSMLDITGSKKSEEQLKAEMLRRSVLMEQSKDGILFINQEHRVIESNKRFAELLGYTQEEVLELYTWEYEATLTEEDVRRDFANLSEISMVFETMHRRKDGSLIDVEVSVSGTKLLGERIVMAIVRDISERKQLEARLIQAKDQAESSNRAKSMFLANMSHELRTPLNGIMGVHQLLITTNLSQEQQHYVNMAIQSAKRLTSLLGDILDLSRVEAGRMEILSRPFRPAELFDTVDQLFSPMCRQKGVDLRFHPDPKVPAVLAGDPSRMQQILNNIVGNAVKFTESGSIDVSTYALPAPDKGTARVLFSISDTGPGIEDESLETLFDSFTQADDSFTRRYQGAGLGLAIVKQLVTLMGGNMAVESEPGKGTTFHIGMTFSVVEEDALDRGTASQPIMHPGREGLRVLVVDDDMISQFSIEVILKKWGHSVATAINGKSALEMLEKGVYDVVLMDIQMPVMDGVAATKVIRGGEVGEGNRNIPIIALTAYAMSGDRERFLDAGMDGYLSKPVLVDDLKMCLSGMWRPEEGRSS</sequence>
<feature type="domain" description="PAS" evidence="15">
    <location>
        <begin position="441"/>
        <end position="479"/>
    </location>
</feature>
<evidence type="ECO:0000256" key="8">
    <source>
        <dbReference type="ARBA" id="ARBA00023012"/>
    </source>
</evidence>
<dbReference type="InterPro" id="IPR035965">
    <property type="entry name" value="PAS-like_dom_sf"/>
</dbReference>
<dbReference type="CDD" id="cd00130">
    <property type="entry name" value="PAS"/>
    <property type="match status" value="5"/>
</dbReference>
<feature type="transmembrane region" description="Helical" evidence="12">
    <location>
        <begin position="167"/>
        <end position="186"/>
    </location>
</feature>
<keyword evidence="11" id="KW-0175">Coiled coil</keyword>
<feature type="domain" description="Histidine kinase" evidence="13">
    <location>
        <begin position="827"/>
        <end position="1049"/>
    </location>
</feature>
<comment type="subcellular location">
    <subcellularLocation>
        <location evidence="2">Cell membrane</location>
        <topology evidence="2">Multi-pass membrane protein</topology>
    </subcellularLocation>
</comment>
<dbReference type="InterPro" id="IPR036097">
    <property type="entry name" value="HisK_dim/P_sf"/>
</dbReference>
<dbReference type="Pfam" id="PF07694">
    <property type="entry name" value="5TM-5TMR_LYT"/>
    <property type="match status" value="1"/>
</dbReference>
<proteinExistence type="predicted"/>
<reference evidence="17 18" key="1">
    <citation type="submission" date="2019-04" db="EMBL/GenBank/DDBJ databases">
        <title>Isolation and culture of sulfate reducing bacteria from the cold seep of the South China Sea.</title>
        <authorList>
            <person name="Sun C."/>
            <person name="Liu R."/>
        </authorList>
    </citation>
    <scope>NUCLEOTIDE SEQUENCE [LARGE SCALE GENOMIC DNA]</scope>
    <source>
        <strain evidence="17 18">CS1</strain>
    </source>
</reference>
<feature type="domain" description="PAS" evidence="15">
    <location>
        <begin position="202"/>
        <end position="245"/>
    </location>
</feature>
<dbReference type="InterPro" id="IPR013655">
    <property type="entry name" value="PAS_fold_3"/>
</dbReference>
<name>A0ABX6NI29_9BACT</name>
<evidence type="ECO:0000256" key="6">
    <source>
        <dbReference type="ARBA" id="ARBA00022692"/>
    </source>
</evidence>
<feature type="domain" description="PAS" evidence="15">
    <location>
        <begin position="559"/>
        <end position="633"/>
    </location>
</feature>
<dbReference type="Pfam" id="PF02518">
    <property type="entry name" value="HATPase_c"/>
    <property type="match status" value="1"/>
</dbReference>
<dbReference type="PRINTS" id="PR00344">
    <property type="entry name" value="BCTRLSENSOR"/>
</dbReference>
<dbReference type="Pfam" id="PF13426">
    <property type="entry name" value="PAS_9"/>
    <property type="match status" value="4"/>
</dbReference>
<evidence type="ECO:0000256" key="4">
    <source>
        <dbReference type="ARBA" id="ARBA00022475"/>
    </source>
</evidence>
<dbReference type="SMART" id="SM00086">
    <property type="entry name" value="PAC"/>
    <property type="match status" value="5"/>
</dbReference>
<dbReference type="Pfam" id="PF00512">
    <property type="entry name" value="HisKA"/>
    <property type="match status" value="1"/>
</dbReference>
<evidence type="ECO:0000259" key="15">
    <source>
        <dbReference type="PROSITE" id="PS50112"/>
    </source>
</evidence>
<evidence type="ECO:0000256" key="2">
    <source>
        <dbReference type="ARBA" id="ARBA00004651"/>
    </source>
</evidence>
<dbReference type="Proteomes" id="UP000503251">
    <property type="component" value="Chromosome"/>
</dbReference>
<comment type="catalytic activity">
    <reaction evidence="1">
        <text>ATP + protein L-histidine = ADP + protein N-phospho-L-histidine.</text>
        <dbReference type="EC" id="2.7.13.3"/>
    </reaction>
</comment>
<dbReference type="SMART" id="SM00388">
    <property type="entry name" value="HisKA"/>
    <property type="match status" value="1"/>
</dbReference>
<dbReference type="InterPro" id="IPR036890">
    <property type="entry name" value="HATPase_C_sf"/>
</dbReference>
<evidence type="ECO:0000259" key="14">
    <source>
        <dbReference type="PROSITE" id="PS50110"/>
    </source>
</evidence>
<keyword evidence="8" id="KW-0902">Two-component regulatory system</keyword>
<feature type="domain" description="Response regulatory" evidence="14">
    <location>
        <begin position="1073"/>
        <end position="1192"/>
    </location>
</feature>